<dbReference type="InterPro" id="IPR016181">
    <property type="entry name" value="Acyl_CoA_acyltransferase"/>
</dbReference>
<feature type="domain" description="N-acetyltransferase" evidence="1">
    <location>
        <begin position="129"/>
        <end position="262"/>
    </location>
</feature>
<organism evidence="2 3">
    <name type="scientific">Legionella fallonii LLAP-10</name>
    <dbReference type="NCBI Taxonomy" id="1212491"/>
    <lineage>
        <taxon>Bacteria</taxon>
        <taxon>Pseudomonadati</taxon>
        <taxon>Pseudomonadota</taxon>
        <taxon>Gammaproteobacteria</taxon>
        <taxon>Legionellales</taxon>
        <taxon>Legionellaceae</taxon>
        <taxon>Legionella</taxon>
    </lineage>
</organism>
<dbReference type="Pfam" id="PF00583">
    <property type="entry name" value="Acetyltransf_1"/>
    <property type="match status" value="1"/>
</dbReference>
<dbReference type="GO" id="GO:0016747">
    <property type="term" value="F:acyltransferase activity, transferring groups other than amino-acyl groups"/>
    <property type="evidence" value="ECO:0007669"/>
    <property type="project" value="InterPro"/>
</dbReference>
<keyword evidence="3" id="KW-1185">Reference proteome</keyword>
<accession>A0A098GAK6</accession>
<gene>
    <name evidence="2" type="ORF">LFA_3177</name>
</gene>
<dbReference type="STRING" id="1212491.LFA_3177"/>
<dbReference type="RefSeq" id="WP_045096818.1">
    <property type="nucleotide sequence ID" value="NZ_LN614827.1"/>
</dbReference>
<dbReference type="InterPro" id="IPR000182">
    <property type="entry name" value="GNAT_dom"/>
</dbReference>
<dbReference type="Proteomes" id="UP000032430">
    <property type="component" value="Chromosome I"/>
</dbReference>
<evidence type="ECO:0000313" key="3">
    <source>
        <dbReference type="Proteomes" id="UP000032430"/>
    </source>
</evidence>
<name>A0A098GAK6_9GAMM</name>
<protein>
    <submittedName>
        <fullName evidence="2">Acetyltransferase</fullName>
    </submittedName>
</protein>
<evidence type="ECO:0000259" key="1">
    <source>
        <dbReference type="PROSITE" id="PS51186"/>
    </source>
</evidence>
<proteinExistence type="predicted"/>
<sequence>MSVVNPRSSQIKAFHHAESNFFSLISGSCLECEHMIAFASEVQASGLNPVFLTQPIDESCVNEISSCRSFYMAKKIPWAFIVPEYFYGEHINGLLQKQRLFQVDIGVAMVLSLPDFIVPSAKNSLQIKIMEDDLQTWSIPLIYGFESTPEITGVYTQCHQLAALKNNKLYHFSGFINETVVSSLSLSLSGHNARIDDVATMPDQQKKGYATELIYTALQYLQQLKIETCFLEASSSGLTTYERIGFKVLFKNYYYEYSKEHP</sequence>
<dbReference type="PROSITE" id="PS51257">
    <property type="entry name" value="PROKAR_LIPOPROTEIN"/>
    <property type="match status" value="1"/>
</dbReference>
<dbReference type="EMBL" id="LN614827">
    <property type="protein sequence ID" value="CEG58515.1"/>
    <property type="molecule type" value="Genomic_DNA"/>
</dbReference>
<keyword evidence="2" id="KW-0808">Transferase</keyword>
<reference evidence="3" key="1">
    <citation type="submission" date="2014-09" db="EMBL/GenBank/DDBJ databases">
        <authorList>
            <person name="Gomez-Valero L."/>
        </authorList>
    </citation>
    <scope>NUCLEOTIDE SEQUENCE [LARGE SCALE GENOMIC DNA]</scope>
    <source>
        <strain evidence="3">ATCC700992</strain>
    </source>
</reference>
<dbReference type="KEGG" id="lfa:LFA_3177"/>
<dbReference type="PROSITE" id="PS51186">
    <property type="entry name" value="GNAT"/>
    <property type="match status" value="1"/>
</dbReference>
<dbReference type="SUPFAM" id="SSF55729">
    <property type="entry name" value="Acyl-CoA N-acyltransferases (Nat)"/>
    <property type="match status" value="1"/>
</dbReference>
<evidence type="ECO:0000313" key="2">
    <source>
        <dbReference type="EMBL" id="CEG58515.1"/>
    </source>
</evidence>
<dbReference type="AlphaFoldDB" id="A0A098GAK6"/>
<dbReference type="HOGENOM" id="CLU_093873_0_0_6"/>
<dbReference type="Gene3D" id="3.40.630.30">
    <property type="match status" value="1"/>
</dbReference>